<feature type="domain" description="Protein ENHANCED DISEASE RESISTANCE 2 C-terminal" evidence="1">
    <location>
        <begin position="44"/>
        <end position="260"/>
    </location>
</feature>
<gene>
    <name evidence="2" type="ORF">FCM35_KLT07553</name>
</gene>
<evidence type="ECO:0000313" key="2">
    <source>
        <dbReference type="EMBL" id="KAF3327435.1"/>
    </source>
</evidence>
<sequence length="282" mass="30712">MGPRTSEAALANANANGGSNGWREEAINGGTLRHVDLDKGSNGWASPPGDLFHLRAKGYFSRRKKVPSGEWLLQPAGVDWLRSPARLDHVLARSDNRVTAGLRRAKRLRVAKKGSFIFAVNLQVPARPEAYSAVFYFASEEPIQPESLLHKFIYGDDAYRNSRFKLVNRIVKGPWLVKTAVGNYAACLLGKALPIKYYRGDDYLEIDVDIGSSAIASAILGLALGCVTSVTIDMGFVVEAQQEQELPERLIGAVRIAQMEMKSACFVPSVPAPDPTDRTAAG</sequence>
<dbReference type="PANTHER" id="PTHR12136">
    <property type="entry name" value="ENHANCED DISEASE RESISTANCE-RELATED"/>
    <property type="match status" value="1"/>
</dbReference>
<proteinExistence type="predicted"/>
<accession>A0A833VI50</accession>
<dbReference type="InterPro" id="IPR009769">
    <property type="entry name" value="EDR2_C"/>
</dbReference>
<dbReference type="Proteomes" id="UP000623129">
    <property type="component" value="Unassembled WGS sequence"/>
</dbReference>
<organism evidence="2 3">
    <name type="scientific">Carex littledalei</name>
    <dbReference type="NCBI Taxonomy" id="544730"/>
    <lineage>
        <taxon>Eukaryota</taxon>
        <taxon>Viridiplantae</taxon>
        <taxon>Streptophyta</taxon>
        <taxon>Embryophyta</taxon>
        <taxon>Tracheophyta</taxon>
        <taxon>Spermatophyta</taxon>
        <taxon>Magnoliopsida</taxon>
        <taxon>Liliopsida</taxon>
        <taxon>Poales</taxon>
        <taxon>Cyperaceae</taxon>
        <taxon>Cyperoideae</taxon>
        <taxon>Cariceae</taxon>
        <taxon>Carex</taxon>
        <taxon>Carex subgen. Euthyceras</taxon>
    </lineage>
</organism>
<dbReference type="EMBL" id="SWLB01000017">
    <property type="protein sequence ID" value="KAF3327435.1"/>
    <property type="molecule type" value="Genomic_DNA"/>
</dbReference>
<evidence type="ECO:0000259" key="1">
    <source>
        <dbReference type="Pfam" id="PF07059"/>
    </source>
</evidence>
<keyword evidence="3" id="KW-1185">Reference proteome</keyword>
<dbReference type="Pfam" id="PF07059">
    <property type="entry name" value="EDR2_C"/>
    <property type="match status" value="1"/>
</dbReference>
<name>A0A833VI50_9POAL</name>
<comment type="caution">
    <text evidence="2">The sequence shown here is derived from an EMBL/GenBank/DDBJ whole genome shotgun (WGS) entry which is preliminary data.</text>
</comment>
<evidence type="ECO:0000313" key="3">
    <source>
        <dbReference type="Proteomes" id="UP000623129"/>
    </source>
</evidence>
<dbReference type="OrthoDB" id="9970435at2759"/>
<dbReference type="InterPro" id="IPR045096">
    <property type="entry name" value="EDR2-like"/>
</dbReference>
<reference evidence="2" key="1">
    <citation type="submission" date="2020-01" db="EMBL/GenBank/DDBJ databases">
        <title>Genome sequence of Kobresia littledalei, the first chromosome-level genome in the family Cyperaceae.</title>
        <authorList>
            <person name="Qu G."/>
        </authorList>
    </citation>
    <scope>NUCLEOTIDE SEQUENCE</scope>
    <source>
        <strain evidence="2">C.B.Clarke</strain>
        <tissue evidence="2">Leaf</tissue>
    </source>
</reference>
<dbReference type="PANTHER" id="PTHR12136:SF91">
    <property type="entry name" value="PROTEIN ENHANCED DISEASE RESISTANCE 2-LIKE"/>
    <property type="match status" value="1"/>
</dbReference>
<protein>
    <submittedName>
        <fullName evidence="2">Protein ENHANCED DISEASE RESISTANCE 2-like protein</fullName>
    </submittedName>
</protein>
<dbReference type="AlphaFoldDB" id="A0A833VI50"/>